<reference evidence="2" key="1">
    <citation type="submission" date="2022-07" db="EMBL/GenBank/DDBJ databases">
        <title>Genome Sequence of Physisporinus lineatus.</title>
        <authorList>
            <person name="Buettner E."/>
        </authorList>
    </citation>
    <scope>NUCLEOTIDE SEQUENCE</scope>
    <source>
        <strain evidence="2">VT162</strain>
    </source>
</reference>
<dbReference type="Proteomes" id="UP001212997">
    <property type="component" value="Unassembled WGS sequence"/>
</dbReference>
<name>A0AAD5V4D4_9APHY</name>
<comment type="caution">
    <text evidence="2">The sequence shown here is derived from an EMBL/GenBank/DDBJ whole genome shotgun (WGS) entry which is preliminary data.</text>
</comment>
<evidence type="ECO:0000313" key="3">
    <source>
        <dbReference type="Proteomes" id="UP001212997"/>
    </source>
</evidence>
<proteinExistence type="predicted"/>
<evidence type="ECO:0000256" key="1">
    <source>
        <dbReference type="SAM" id="MobiDB-lite"/>
    </source>
</evidence>
<evidence type="ECO:0000313" key="2">
    <source>
        <dbReference type="EMBL" id="KAJ3485555.1"/>
    </source>
</evidence>
<dbReference type="SUPFAM" id="SSF52047">
    <property type="entry name" value="RNI-like"/>
    <property type="match status" value="1"/>
</dbReference>
<organism evidence="2 3">
    <name type="scientific">Meripilus lineatus</name>
    <dbReference type="NCBI Taxonomy" id="2056292"/>
    <lineage>
        <taxon>Eukaryota</taxon>
        <taxon>Fungi</taxon>
        <taxon>Dikarya</taxon>
        <taxon>Basidiomycota</taxon>
        <taxon>Agaricomycotina</taxon>
        <taxon>Agaricomycetes</taxon>
        <taxon>Polyporales</taxon>
        <taxon>Meripilaceae</taxon>
        <taxon>Meripilus</taxon>
    </lineage>
</organism>
<dbReference type="AlphaFoldDB" id="A0AAD5V4D4"/>
<feature type="region of interest" description="Disordered" evidence="1">
    <location>
        <begin position="1"/>
        <end position="28"/>
    </location>
</feature>
<accession>A0AAD5V4D4</accession>
<evidence type="ECO:0008006" key="4">
    <source>
        <dbReference type="Google" id="ProtNLM"/>
    </source>
</evidence>
<feature type="compositionally biased region" description="Basic and acidic residues" evidence="1">
    <location>
        <begin position="14"/>
        <end position="28"/>
    </location>
</feature>
<protein>
    <recommendedName>
        <fullName evidence="4">F-box domain-containing protein</fullName>
    </recommendedName>
</protein>
<dbReference type="EMBL" id="JANAWD010000149">
    <property type="protein sequence ID" value="KAJ3485555.1"/>
    <property type="molecule type" value="Genomic_DNA"/>
</dbReference>
<keyword evidence="3" id="KW-1185">Reference proteome</keyword>
<gene>
    <name evidence="2" type="ORF">NLI96_g4878</name>
</gene>
<sequence length="572" mass="65366">MASMPPARKRARHRVDTVKGTEGDEPISELRNHNSKIAILRFPPEILSKISLDLKYKFMVDERSTRPHAWIRIAHVCYLWREAVLQSPQFWATFRVSSPEVTREFLKRSKVVPLAIKVQSQISSYFKDVKSPPAPEDSLVEVFRAFPRIQDIELNLTLHQYNQLQIRPGFPRDVQNLHSITLRREMQGNSDTVAGWTIPSIFDSCPVPAALTHLTIEKYAVNWGNHLFAPTITHLVINCFTATAYGMGDIFDSLRKMPNLVHLSLSFTRTSKGLTARPPKPAKPVNLPKLSYLFLCDTVTFCAHILPCLDFPSTTVLNIKIPDLKKQPDVAPLGPVIFQKLTRDPSLPPIMTAGLWQQFEYPTCDHVGVHMSFWRKMRTTNYHPVDGYKEQPPLHIHIAGRFPKAAAAIFQELPLFAPLRDVQILFLGGANWGFKSPWKATLAQMPSIETLYLWSIDIKTFLRHLAAAIPDTREAAATLPKLQELILEKIGFNGTMLSRLPTVCENRQNAGYGPKVLRFKECSNMIMDREWKRCRPFVGELDWDDCDDINSSISDSEEEPHDQWDYSQYLDW</sequence>